<comment type="similarity">
    <text evidence="2 6">Belongs to the drug/metabolite transporter (DMT) superfamily. Plant drug/metabolite exporter (P-DME) (TC 2.A.7.4) family.</text>
</comment>
<name>A0ABQ9LVQ5_HEVBR</name>
<proteinExistence type="inferred from homology"/>
<accession>A0ABQ9LVQ5</accession>
<organism evidence="8 9">
    <name type="scientific">Hevea brasiliensis</name>
    <name type="common">Para rubber tree</name>
    <name type="synonym">Siphonia brasiliensis</name>
    <dbReference type="NCBI Taxonomy" id="3981"/>
    <lineage>
        <taxon>Eukaryota</taxon>
        <taxon>Viridiplantae</taxon>
        <taxon>Streptophyta</taxon>
        <taxon>Embryophyta</taxon>
        <taxon>Tracheophyta</taxon>
        <taxon>Spermatophyta</taxon>
        <taxon>Magnoliopsida</taxon>
        <taxon>eudicotyledons</taxon>
        <taxon>Gunneridae</taxon>
        <taxon>Pentapetalae</taxon>
        <taxon>rosids</taxon>
        <taxon>fabids</taxon>
        <taxon>Malpighiales</taxon>
        <taxon>Euphorbiaceae</taxon>
        <taxon>Crotonoideae</taxon>
        <taxon>Micrandreae</taxon>
        <taxon>Hevea</taxon>
    </lineage>
</organism>
<evidence type="ECO:0000256" key="2">
    <source>
        <dbReference type="ARBA" id="ARBA00007635"/>
    </source>
</evidence>
<evidence type="ECO:0000259" key="7">
    <source>
        <dbReference type="Pfam" id="PF00892"/>
    </source>
</evidence>
<dbReference type="SUPFAM" id="SSF103481">
    <property type="entry name" value="Multidrug resistance efflux transporter EmrE"/>
    <property type="match status" value="2"/>
</dbReference>
<feature type="transmembrane region" description="Helical" evidence="6">
    <location>
        <begin position="135"/>
        <end position="155"/>
    </location>
</feature>
<keyword evidence="3 6" id="KW-0812">Transmembrane</keyword>
<reference evidence="8" key="1">
    <citation type="journal article" date="2023" name="Plant Biotechnol. J.">
        <title>Chromosome-level wild Hevea brasiliensis genome provides new tools for genomic-assisted breeding and valuable loci to elevate rubber yield.</title>
        <authorList>
            <person name="Cheng H."/>
            <person name="Song X."/>
            <person name="Hu Y."/>
            <person name="Wu T."/>
            <person name="Yang Q."/>
            <person name="An Z."/>
            <person name="Feng S."/>
            <person name="Deng Z."/>
            <person name="Wu W."/>
            <person name="Zeng X."/>
            <person name="Tu M."/>
            <person name="Wang X."/>
            <person name="Huang H."/>
        </authorList>
    </citation>
    <scope>NUCLEOTIDE SEQUENCE</scope>
    <source>
        <strain evidence="8">MT/VB/25A 57/8</strain>
    </source>
</reference>
<feature type="transmembrane region" description="Helical" evidence="6">
    <location>
        <begin position="213"/>
        <end position="235"/>
    </location>
</feature>
<evidence type="ECO:0000313" key="9">
    <source>
        <dbReference type="Proteomes" id="UP001174677"/>
    </source>
</evidence>
<sequence>MAVRLCSIGPSLPFIGMVMVILAQVSNLVVCKVAMSRGMNKYVLIVYCNALSSLILLPCSLIFHRSERPSLTFSILFRIFLLALLGVLSQIFAYVGIEFSSPMLGTAMLNLIPAFTFILAIIFRMEKLDWRSTSSLAKSLGTIVSIAGAFVVTFYKGPSLLKTSSIALWPLQQLLFSKSIWVVGAFLLAAEAFIISAWYILQTLTVRSFPAVFTIMFYSCLFGTILSAFCCLLEVEDASDWQLRLDVGLVAVLYSAIVATVFQSSLCMWCLWKAGPLFVSMFKPLAIIFAVVLDAIFLGENLGLGSLIGATVIVTGFYAVMWGKAKEEYITDDKELGSSGLSVENVRLLQT</sequence>
<feature type="transmembrane region" description="Helical" evidence="6">
    <location>
        <begin position="278"/>
        <end position="298"/>
    </location>
</feature>
<feature type="domain" description="EamA" evidence="7">
    <location>
        <begin position="184"/>
        <end position="321"/>
    </location>
</feature>
<evidence type="ECO:0000256" key="3">
    <source>
        <dbReference type="ARBA" id="ARBA00022692"/>
    </source>
</evidence>
<evidence type="ECO:0000256" key="1">
    <source>
        <dbReference type="ARBA" id="ARBA00004141"/>
    </source>
</evidence>
<dbReference type="InterPro" id="IPR000620">
    <property type="entry name" value="EamA_dom"/>
</dbReference>
<dbReference type="InterPro" id="IPR030184">
    <property type="entry name" value="WAT1-related"/>
</dbReference>
<evidence type="ECO:0000256" key="6">
    <source>
        <dbReference type="RuleBase" id="RU363077"/>
    </source>
</evidence>
<dbReference type="EMBL" id="JARPOI010000009">
    <property type="protein sequence ID" value="KAJ9172072.1"/>
    <property type="molecule type" value="Genomic_DNA"/>
</dbReference>
<evidence type="ECO:0000313" key="8">
    <source>
        <dbReference type="EMBL" id="KAJ9172072.1"/>
    </source>
</evidence>
<feature type="transmembrane region" description="Helical" evidence="6">
    <location>
        <begin position="12"/>
        <end position="30"/>
    </location>
</feature>
<feature type="transmembrane region" description="Helical" evidence="6">
    <location>
        <begin position="304"/>
        <end position="322"/>
    </location>
</feature>
<feature type="transmembrane region" description="Helical" evidence="6">
    <location>
        <begin position="247"/>
        <end position="271"/>
    </location>
</feature>
<feature type="transmembrane region" description="Helical" evidence="6">
    <location>
        <begin position="42"/>
        <end position="63"/>
    </location>
</feature>
<keyword evidence="9" id="KW-1185">Reference proteome</keyword>
<evidence type="ECO:0000256" key="4">
    <source>
        <dbReference type="ARBA" id="ARBA00022989"/>
    </source>
</evidence>
<keyword evidence="4 6" id="KW-1133">Transmembrane helix</keyword>
<dbReference type="InterPro" id="IPR037185">
    <property type="entry name" value="EmrE-like"/>
</dbReference>
<keyword evidence="5 6" id="KW-0472">Membrane</keyword>
<feature type="transmembrane region" description="Helical" evidence="6">
    <location>
        <begin position="180"/>
        <end position="201"/>
    </location>
</feature>
<dbReference type="Proteomes" id="UP001174677">
    <property type="component" value="Chromosome 9"/>
</dbReference>
<feature type="transmembrane region" description="Helical" evidence="6">
    <location>
        <begin position="103"/>
        <end position="123"/>
    </location>
</feature>
<feature type="transmembrane region" description="Helical" evidence="6">
    <location>
        <begin position="75"/>
        <end position="97"/>
    </location>
</feature>
<comment type="subcellular location">
    <subcellularLocation>
        <location evidence="1 6">Membrane</location>
        <topology evidence="1 6">Multi-pass membrane protein</topology>
    </subcellularLocation>
</comment>
<dbReference type="Pfam" id="PF00892">
    <property type="entry name" value="EamA"/>
    <property type="match status" value="1"/>
</dbReference>
<dbReference type="PANTHER" id="PTHR31218">
    <property type="entry name" value="WAT1-RELATED PROTEIN"/>
    <property type="match status" value="1"/>
</dbReference>
<evidence type="ECO:0000256" key="5">
    <source>
        <dbReference type="ARBA" id="ARBA00023136"/>
    </source>
</evidence>
<gene>
    <name evidence="8" type="ORF">P3X46_015359</name>
</gene>
<comment type="caution">
    <text evidence="8">The sequence shown here is derived from an EMBL/GenBank/DDBJ whole genome shotgun (WGS) entry which is preliminary data.</text>
</comment>
<protein>
    <recommendedName>
        <fullName evidence="6">WAT1-related protein</fullName>
    </recommendedName>
</protein>